<name>L1I637_GUITC</name>
<feature type="transmembrane region" description="Helical" evidence="7">
    <location>
        <begin position="99"/>
        <end position="123"/>
    </location>
</feature>
<gene>
    <name evidence="9" type="ORF">GUITHDRAFT_45920</name>
</gene>
<evidence type="ECO:0000256" key="5">
    <source>
        <dbReference type="ARBA" id="ARBA00023136"/>
    </source>
</evidence>
<evidence type="ECO:0000313" key="11">
    <source>
        <dbReference type="Proteomes" id="UP000011087"/>
    </source>
</evidence>
<evidence type="ECO:0000313" key="9">
    <source>
        <dbReference type="EMBL" id="EKX31562.1"/>
    </source>
</evidence>
<keyword evidence="5 7" id="KW-0472">Membrane</keyword>
<dbReference type="STRING" id="905079.L1I637"/>
<sequence length="135" mass="15463">RLCKTCKLVRPERSHHCSVCGHCVLRMDHHCPFTNCCVGLRNHGYFFLWLAGVWLGSGYGSAISFSSFSVCVWTGYLYGVEKLTPLELDKCIEMGKRSFIFLPALCIFLFMCILGGWHLLLIATNQTTIEFYRNR</sequence>
<evidence type="ECO:0000259" key="8">
    <source>
        <dbReference type="Pfam" id="PF01529"/>
    </source>
</evidence>
<dbReference type="eggNOG" id="KOG1311">
    <property type="taxonomic scope" value="Eukaryota"/>
</dbReference>
<evidence type="ECO:0000256" key="6">
    <source>
        <dbReference type="ARBA" id="ARBA00023315"/>
    </source>
</evidence>
<reference evidence="11" key="2">
    <citation type="submission" date="2012-11" db="EMBL/GenBank/DDBJ databases">
        <authorList>
            <person name="Kuo A."/>
            <person name="Curtis B.A."/>
            <person name="Tanifuji G."/>
            <person name="Burki F."/>
            <person name="Gruber A."/>
            <person name="Irimia M."/>
            <person name="Maruyama S."/>
            <person name="Arias M.C."/>
            <person name="Ball S.G."/>
            <person name="Gile G.H."/>
            <person name="Hirakawa Y."/>
            <person name="Hopkins J.F."/>
            <person name="Rensing S.A."/>
            <person name="Schmutz J."/>
            <person name="Symeonidi A."/>
            <person name="Elias M."/>
            <person name="Eveleigh R.J."/>
            <person name="Herman E.K."/>
            <person name="Klute M.J."/>
            <person name="Nakayama T."/>
            <person name="Obornik M."/>
            <person name="Reyes-Prieto A."/>
            <person name="Armbrust E.V."/>
            <person name="Aves S.J."/>
            <person name="Beiko R.G."/>
            <person name="Coutinho P."/>
            <person name="Dacks J.B."/>
            <person name="Durnford D.G."/>
            <person name="Fast N.M."/>
            <person name="Green B.R."/>
            <person name="Grisdale C."/>
            <person name="Hempe F."/>
            <person name="Henrissat B."/>
            <person name="Hoppner M.P."/>
            <person name="Ishida K.-I."/>
            <person name="Kim E."/>
            <person name="Koreny L."/>
            <person name="Kroth P.G."/>
            <person name="Liu Y."/>
            <person name="Malik S.-B."/>
            <person name="Maier U.G."/>
            <person name="McRose D."/>
            <person name="Mock T."/>
            <person name="Neilson J.A."/>
            <person name="Onodera N.T."/>
            <person name="Poole A.M."/>
            <person name="Pritham E.J."/>
            <person name="Richards T.A."/>
            <person name="Rocap G."/>
            <person name="Roy S.W."/>
            <person name="Sarai C."/>
            <person name="Schaack S."/>
            <person name="Shirato S."/>
            <person name="Slamovits C.H."/>
            <person name="Spencer D.F."/>
            <person name="Suzuki S."/>
            <person name="Worden A.Z."/>
            <person name="Zauner S."/>
            <person name="Barry K."/>
            <person name="Bell C."/>
            <person name="Bharti A.K."/>
            <person name="Crow J.A."/>
            <person name="Grimwood J."/>
            <person name="Kramer R."/>
            <person name="Lindquist E."/>
            <person name="Lucas S."/>
            <person name="Salamov A."/>
            <person name="McFadden G.I."/>
            <person name="Lane C.E."/>
            <person name="Keeling P.J."/>
            <person name="Gray M.W."/>
            <person name="Grigoriev I.V."/>
            <person name="Archibald J.M."/>
        </authorList>
    </citation>
    <scope>NUCLEOTIDE SEQUENCE</scope>
    <source>
        <strain evidence="11">CCMP2712</strain>
    </source>
</reference>
<dbReference type="PaxDb" id="55529-EKX31562"/>
<dbReference type="OrthoDB" id="331948at2759"/>
<comment type="subcellular location">
    <subcellularLocation>
        <location evidence="1">Membrane</location>
        <topology evidence="1">Multi-pass membrane protein</topology>
    </subcellularLocation>
</comment>
<dbReference type="PROSITE" id="PS50216">
    <property type="entry name" value="DHHC"/>
    <property type="match status" value="1"/>
</dbReference>
<feature type="non-terminal residue" evidence="9">
    <location>
        <position position="135"/>
    </location>
</feature>
<feature type="non-terminal residue" evidence="9">
    <location>
        <position position="1"/>
    </location>
</feature>
<dbReference type="EnsemblProtists" id="EKX31562">
    <property type="protein sequence ID" value="EKX31562"/>
    <property type="gene ID" value="GUITHDRAFT_45920"/>
</dbReference>
<organism evidence="9">
    <name type="scientific">Guillardia theta (strain CCMP2712)</name>
    <name type="common">Cryptophyte</name>
    <dbReference type="NCBI Taxonomy" id="905079"/>
    <lineage>
        <taxon>Eukaryota</taxon>
        <taxon>Cryptophyceae</taxon>
        <taxon>Pyrenomonadales</taxon>
        <taxon>Geminigeraceae</taxon>
        <taxon>Guillardia</taxon>
    </lineage>
</organism>
<feature type="transmembrane region" description="Helical" evidence="7">
    <location>
        <begin position="48"/>
        <end position="78"/>
    </location>
</feature>
<keyword evidence="6 7" id="KW-0012">Acyltransferase</keyword>
<keyword evidence="11" id="KW-1185">Reference proteome</keyword>
<keyword evidence="4 7" id="KW-1133">Transmembrane helix</keyword>
<dbReference type="PANTHER" id="PTHR12246">
    <property type="entry name" value="PALMITOYLTRANSFERASE ZDHHC16"/>
    <property type="match status" value="1"/>
</dbReference>
<evidence type="ECO:0000313" key="10">
    <source>
        <dbReference type="EnsemblProtists" id="EKX31562"/>
    </source>
</evidence>
<dbReference type="InterPro" id="IPR001594">
    <property type="entry name" value="Palmitoyltrfase_DHHC"/>
</dbReference>
<dbReference type="Proteomes" id="UP000011087">
    <property type="component" value="Unassembled WGS sequence"/>
</dbReference>
<accession>L1I637</accession>
<evidence type="ECO:0000256" key="4">
    <source>
        <dbReference type="ARBA" id="ARBA00022989"/>
    </source>
</evidence>
<comment type="catalytic activity">
    <reaction evidence="7">
        <text>L-cysteinyl-[protein] + hexadecanoyl-CoA = S-hexadecanoyl-L-cysteinyl-[protein] + CoA</text>
        <dbReference type="Rhea" id="RHEA:36683"/>
        <dbReference type="Rhea" id="RHEA-COMP:10131"/>
        <dbReference type="Rhea" id="RHEA-COMP:11032"/>
        <dbReference type="ChEBI" id="CHEBI:29950"/>
        <dbReference type="ChEBI" id="CHEBI:57287"/>
        <dbReference type="ChEBI" id="CHEBI:57379"/>
        <dbReference type="ChEBI" id="CHEBI:74151"/>
        <dbReference type="EC" id="2.3.1.225"/>
    </reaction>
</comment>
<evidence type="ECO:0000256" key="2">
    <source>
        <dbReference type="ARBA" id="ARBA00022679"/>
    </source>
</evidence>
<reference evidence="9 11" key="1">
    <citation type="journal article" date="2012" name="Nature">
        <title>Algal genomes reveal evolutionary mosaicism and the fate of nucleomorphs.</title>
        <authorList>
            <consortium name="DOE Joint Genome Institute"/>
            <person name="Curtis B.A."/>
            <person name="Tanifuji G."/>
            <person name="Burki F."/>
            <person name="Gruber A."/>
            <person name="Irimia M."/>
            <person name="Maruyama S."/>
            <person name="Arias M.C."/>
            <person name="Ball S.G."/>
            <person name="Gile G.H."/>
            <person name="Hirakawa Y."/>
            <person name="Hopkins J.F."/>
            <person name="Kuo A."/>
            <person name="Rensing S.A."/>
            <person name="Schmutz J."/>
            <person name="Symeonidi A."/>
            <person name="Elias M."/>
            <person name="Eveleigh R.J."/>
            <person name="Herman E.K."/>
            <person name="Klute M.J."/>
            <person name="Nakayama T."/>
            <person name="Obornik M."/>
            <person name="Reyes-Prieto A."/>
            <person name="Armbrust E.V."/>
            <person name="Aves S.J."/>
            <person name="Beiko R.G."/>
            <person name="Coutinho P."/>
            <person name="Dacks J.B."/>
            <person name="Durnford D.G."/>
            <person name="Fast N.M."/>
            <person name="Green B.R."/>
            <person name="Grisdale C.J."/>
            <person name="Hempel F."/>
            <person name="Henrissat B."/>
            <person name="Hoppner M.P."/>
            <person name="Ishida K."/>
            <person name="Kim E."/>
            <person name="Koreny L."/>
            <person name="Kroth P.G."/>
            <person name="Liu Y."/>
            <person name="Malik S.B."/>
            <person name="Maier U.G."/>
            <person name="McRose D."/>
            <person name="Mock T."/>
            <person name="Neilson J.A."/>
            <person name="Onodera N.T."/>
            <person name="Poole A.M."/>
            <person name="Pritham E.J."/>
            <person name="Richards T.A."/>
            <person name="Rocap G."/>
            <person name="Roy S.W."/>
            <person name="Sarai C."/>
            <person name="Schaack S."/>
            <person name="Shirato S."/>
            <person name="Slamovits C.H."/>
            <person name="Spencer D.F."/>
            <person name="Suzuki S."/>
            <person name="Worden A.Z."/>
            <person name="Zauner S."/>
            <person name="Barry K."/>
            <person name="Bell C."/>
            <person name="Bharti A.K."/>
            <person name="Crow J.A."/>
            <person name="Grimwood J."/>
            <person name="Kramer R."/>
            <person name="Lindquist E."/>
            <person name="Lucas S."/>
            <person name="Salamov A."/>
            <person name="McFadden G.I."/>
            <person name="Lane C.E."/>
            <person name="Keeling P.J."/>
            <person name="Gray M.W."/>
            <person name="Grigoriev I.V."/>
            <person name="Archibald J.M."/>
        </authorList>
    </citation>
    <scope>NUCLEOTIDE SEQUENCE</scope>
    <source>
        <strain evidence="9 11">CCMP2712</strain>
    </source>
</reference>
<proteinExistence type="inferred from homology"/>
<dbReference type="GO" id="GO:0016020">
    <property type="term" value="C:membrane"/>
    <property type="evidence" value="ECO:0007669"/>
    <property type="project" value="UniProtKB-SubCell"/>
</dbReference>
<dbReference type="InterPro" id="IPR039859">
    <property type="entry name" value="PFA4/ZDH16/20/ERF2-like"/>
</dbReference>
<reference evidence="10" key="3">
    <citation type="submission" date="2015-06" db="UniProtKB">
        <authorList>
            <consortium name="EnsemblProtists"/>
        </authorList>
    </citation>
    <scope>IDENTIFICATION</scope>
</reference>
<dbReference type="RefSeq" id="XP_005818542.1">
    <property type="nucleotide sequence ID" value="XM_005818485.1"/>
</dbReference>
<dbReference type="HOGENOM" id="CLU_1891256_0_0_1"/>
<dbReference type="OMA" id="REISKTW"/>
<dbReference type="AlphaFoldDB" id="L1I637"/>
<feature type="domain" description="Palmitoyltransferase DHHC" evidence="8">
    <location>
        <begin position="2"/>
        <end position="134"/>
    </location>
</feature>
<dbReference type="GO" id="GO:0019706">
    <property type="term" value="F:protein-cysteine S-palmitoyltransferase activity"/>
    <property type="evidence" value="ECO:0007669"/>
    <property type="project" value="UniProtKB-EC"/>
</dbReference>
<evidence type="ECO:0000256" key="7">
    <source>
        <dbReference type="RuleBase" id="RU079119"/>
    </source>
</evidence>
<dbReference type="EMBL" id="JH993262">
    <property type="protein sequence ID" value="EKX31562.1"/>
    <property type="molecule type" value="Genomic_DNA"/>
</dbReference>
<dbReference type="GeneID" id="17288287"/>
<keyword evidence="3 7" id="KW-0812">Transmembrane</keyword>
<dbReference type="Pfam" id="PF01529">
    <property type="entry name" value="DHHC"/>
    <property type="match status" value="1"/>
</dbReference>
<evidence type="ECO:0000256" key="3">
    <source>
        <dbReference type="ARBA" id="ARBA00022692"/>
    </source>
</evidence>
<dbReference type="EC" id="2.3.1.225" evidence="7"/>
<protein>
    <recommendedName>
        <fullName evidence="7">Palmitoyltransferase</fullName>
        <ecNumber evidence="7">2.3.1.225</ecNumber>
    </recommendedName>
</protein>
<keyword evidence="2 7" id="KW-0808">Transferase</keyword>
<comment type="similarity">
    <text evidence="7">Belongs to the DHHC palmitoyltransferase family.</text>
</comment>
<evidence type="ECO:0000256" key="1">
    <source>
        <dbReference type="ARBA" id="ARBA00004141"/>
    </source>
</evidence>
<comment type="domain">
    <text evidence="7">The DHHC domain is required for palmitoyltransferase activity.</text>
</comment>
<dbReference type="KEGG" id="gtt:GUITHDRAFT_45920"/>